<sequence>MILMMCKLSLQARIEKRDARLDICGISCCKLRKNLDGDLKKEKDPLTRKNV</sequence>
<evidence type="ECO:0000313" key="2">
    <source>
        <dbReference type="Proteomes" id="UP001154282"/>
    </source>
</evidence>
<protein>
    <submittedName>
        <fullName evidence="1">Uncharacterized protein</fullName>
    </submittedName>
</protein>
<keyword evidence="2" id="KW-1185">Reference proteome</keyword>
<comment type="caution">
    <text evidence="1">The sequence shown here is derived from an EMBL/GenBank/DDBJ whole genome shotgun (WGS) entry which is preliminary data.</text>
</comment>
<organism evidence="1 2">
    <name type="scientific">Linum tenue</name>
    <dbReference type="NCBI Taxonomy" id="586396"/>
    <lineage>
        <taxon>Eukaryota</taxon>
        <taxon>Viridiplantae</taxon>
        <taxon>Streptophyta</taxon>
        <taxon>Embryophyta</taxon>
        <taxon>Tracheophyta</taxon>
        <taxon>Spermatophyta</taxon>
        <taxon>Magnoliopsida</taxon>
        <taxon>eudicotyledons</taxon>
        <taxon>Gunneridae</taxon>
        <taxon>Pentapetalae</taxon>
        <taxon>rosids</taxon>
        <taxon>fabids</taxon>
        <taxon>Malpighiales</taxon>
        <taxon>Linaceae</taxon>
        <taxon>Linum</taxon>
    </lineage>
</organism>
<accession>A0AAV0MPW0</accession>
<proteinExistence type="predicted"/>
<evidence type="ECO:0000313" key="1">
    <source>
        <dbReference type="EMBL" id="CAI0448827.1"/>
    </source>
</evidence>
<dbReference type="AlphaFoldDB" id="A0AAV0MPW0"/>
<reference evidence="1" key="1">
    <citation type="submission" date="2022-08" db="EMBL/GenBank/DDBJ databases">
        <authorList>
            <person name="Gutierrez-Valencia J."/>
        </authorList>
    </citation>
    <scope>NUCLEOTIDE SEQUENCE</scope>
</reference>
<dbReference type="Proteomes" id="UP001154282">
    <property type="component" value="Unassembled WGS sequence"/>
</dbReference>
<dbReference type="EMBL" id="CAMGYJ010000007">
    <property type="protein sequence ID" value="CAI0448827.1"/>
    <property type="molecule type" value="Genomic_DNA"/>
</dbReference>
<gene>
    <name evidence="1" type="ORF">LITE_LOCUS29945</name>
</gene>
<name>A0AAV0MPW0_9ROSI</name>